<evidence type="ECO:0000256" key="2">
    <source>
        <dbReference type="SAM" id="MobiDB-lite"/>
    </source>
</evidence>
<dbReference type="CDD" id="cd10206">
    <property type="entry name" value="ASKHA_NBD_Arp8-like"/>
    <property type="match status" value="1"/>
</dbReference>
<dbReference type="Proteomes" id="UP000001997">
    <property type="component" value="Unassembled WGS sequence"/>
</dbReference>
<dbReference type="PANTHER" id="PTHR11937">
    <property type="entry name" value="ACTIN"/>
    <property type="match status" value="1"/>
</dbReference>
<dbReference type="KEGG" id="pgu:PGUG_02788"/>
<dbReference type="Pfam" id="PF17003">
    <property type="entry name" value="Actin_micro"/>
    <property type="match status" value="1"/>
</dbReference>
<dbReference type="FunCoup" id="A5DHN7">
    <property type="interactions" value="880"/>
</dbReference>
<dbReference type="InParanoid" id="A5DHN7"/>
<dbReference type="GO" id="GO:0006338">
    <property type="term" value="P:chromatin remodeling"/>
    <property type="evidence" value="ECO:0007669"/>
    <property type="project" value="EnsemblFungi"/>
</dbReference>
<dbReference type="STRING" id="294746.A5DHN7"/>
<organism evidence="3 4">
    <name type="scientific">Meyerozyma guilliermondii (strain ATCC 6260 / CBS 566 / DSM 6381 / JCM 1539 / NBRC 10279 / NRRL Y-324)</name>
    <name type="common">Yeast</name>
    <name type="synonym">Candida guilliermondii</name>
    <dbReference type="NCBI Taxonomy" id="294746"/>
    <lineage>
        <taxon>Eukaryota</taxon>
        <taxon>Fungi</taxon>
        <taxon>Dikarya</taxon>
        <taxon>Ascomycota</taxon>
        <taxon>Saccharomycotina</taxon>
        <taxon>Pichiomycetes</taxon>
        <taxon>Debaryomycetaceae</taxon>
        <taxon>Meyerozyma</taxon>
    </lineage>
</organism>
<dbReference type="Pfam" id="PF00022">
    <property type="entry name" value="Actin"/>
    <property type="match status" value="1"/>
</dbReference>
<keyword evidence="4" id="KW-1185">Reference proteome</keyword>
<dbReference type="RefSeq" id="XP_001485059.2">
    <property type="nucleotide sequence ID" value="XM_001485009.1"/>
</dbReference>
<feature type="compositionally biased region" description="Acidic residues" evidence="2">
    <location>
        <begin position="210"/>
        <end position="225"/>
    </location>
</feature>
<dbReference type="OMA" id="AYKCMWA"/>
<feature type="region of interest" description="Disordered" evidence="2">
    <location>
        <begin position="1"/>
        <end position="90"/>
    </location>
</feature>
<feature type="region of interest" description="Disordered" evidence="2">
    <location>
        <begin position="190"/>
        <end position="236"/>
    </location>
</feature>
<dbReference type="GO" id="GO:0003729">
    <property type="term" value="F:mRNA binding"/>
    <property type="evidence" value="ECO:0007669"/>
    <property type="project" value="EnsemblFungi"/>
</dbReference>
<dbReference type="GO" id="GO:0006312">
    <property type="term" value="P:mitotic recombination"/>
    <property type="evidence" value="ECO:0007669"/>
    <property type="project" value="EnsemblFungi"/>
</dbReference>
<dbReference type="eggNOG" id="KOG0797">
    <property type="taxonomic scope" value="Eukaryota"/>
</dbReference>
<protein>
    <submittedName>
        <fullName evidence="3">Uncharacterized protein</fullName>
    </submittedName>
</protein>
<dbReference type="InterPro" id="IPR004000">
    <property type="entry name" value="Actin"/>
</dbReference>
<proteinExistence type="inferred from homology"/>
<dbReference type="GeneID" id="5127335"/>
<dbReference type="SUPFAM" id="SSF53067">
    <property type="entry name" value="Actin-like ATPase domain"/>
    <property type="match status" value="2"/>
</dbReference>
<evidence type="ECO:0000313" key="4">
    <source>
        <dbReference type="Proteomes" id="UP000001997"/>
    </source>
</evidence>
<reference evidence="3 4" key="1">
    <citation type="journal article" date="2009" name="Nature">
        <title>Evolution of pathogenicity and sexual reproduction in eight Candida genomes.</title>
        <authorList>
            <person name="Butler G."/>
            <person name="Rasmussen M.D."/>
            <person name="Lin M.F."/>
            <person name="Santos M.A."/>
            <person name="Sakthikumar S."/>
            <person name="Munro C.A."/>
            <person name="Rheinbay E."/>
            <person name="Grabherr M."/>
            <person name="Forche A."/>
            <person name="Reedy J.L."/>
            <person name="Agrafioti I."/>
            <person name="Arnaud M.B."/>
            <person name="Bates S."/>
            <person name="Brown A.J."/>
            <person name="Brunke S."/>
            <person name="Costanzo M.C."/>
            <person name="Fitzpatrick D.A."/>
            <person name="de Groot P.W."/>
            <person name="Harris D."/>
            <person name="Hoyer L.L."/>
            <person name="Hube B."/>
            <person name="Klis F.M."/>
            <person name="Kodira C."/>
            <person name="Lennard N."/>
            <person name="Logue M.E."/>
            <person name="Martin R."/>
            <person name="Neiman A.M."/>
            <person name="Nikolaou E."/>
            <person name="Quail M.A."/>
            <person name="Quinn J."/>
            <person name="Santos M.C."/>
            <person name="Schmitzberger F.F."/>
            <person name="Sherlock G."/>
            <person name="Shah P."/>
            <person name="Silverstein K.A."/>
            <person name="Skrzypek M.S."/>
            <person name="Soll D."/>
            <person name="Staggs R."/>
            <person name="Stansfield I."/>
            <person name="Stumpf M.P."/>
            <person name="Sudbery P.E."/>
            <person name="Srikantha T."/>
            <person name="Zeng Q."/>
            <person name="Berman J."/>
            <person name="Berriman M."/>
            <person name="Heitman J."/>
            <person name="Gow N.A."/>
            <person name="Lorenz M.C."/>
            <person name="Birren B.W."/>
            <person name="Kellis M."/>
            <person name="Cuomo C.A."/>
        </authorList>
    </citation>
    <scope>NUCLEOTIDE SEQUENCE [LARGE SCALE GENOMIC DNA]</scope>
    <source>
        <strain evidence="4">ATCC 6260 / CBS 566 / DSM 6381 / JCM 1539 / NBRC 10279 / NRRL Y-324</strain>
    </source>
</reference>
<dbReference type="VEuPathDB" id="FungiDB:PGUG_02788"/>
<dbReference type="InterPro" id="IPR043129">
    <property type="entry name" value="ATPase_NBD"/>
</dbReference>
<dbReference type="Gene3D" id="3.30.420.40">
    <property type="match status" value="1"/>
</dbReference>
<accession>A5DHN7</accession>
<gene>
    <name evidence="3" type="ORF">PGUG_02788</name>
</gene>
<dbReference type="OrthoDB" id="5572108at2759"/>
<dbReference type="AlphaFoldDB" id="A5DHN7"/>
<comment type="similarity">
    <text evidence="1">Belongs to the actin family.</text>
</comment>
<dbReference type="HOGENOM" id="CLU_006974_0_1_1"/>
<dbReference type="GO" id="GO:0006302">
    <property type="term" value="P:double-strand break repair"/>
    <property type="evidence" value="ECO:0007669"/>
    <property type="project" value="EnsemblFungi"/>
</dbReference>
<dbReference type="SMART" id="SM00268">
    <property type="entry name" value="ACTIN"/>
    <property type="match status" value="1"/>
</dbReference>
<sequence>MFANFSPLTLTEPMDPNMDNPAEPRSEPMEPFSEPIEPKSEPNDVLDLPRSSEPPEQDANDDSPDKKRKKVPKKTSAEVLQRRKEGRRKAAATIAQSLKKAGIGRFEKENKFRLTTIRSIPLINQKNYFTDYLKKDEQISFVRNWRMEKVLQQKMKNIEKTIKKDDAVQSFDDYNLGDIEAEMKKKAQEEAKAKAEAEAEAAAAASVALENDDDDEDDEDDDNDVSEDKAKQGYDTIVIQPGSANLRIGRATDAFPITVPMVIAVPSDPPATHEPQPKRTESEDGTISFGDEFNELLDTLTKDFKARMKYYKRRILPNSRESAANFNRRQEPEEIPDHNDPYKKEWIDVSNPNTLKKVYVGDEALKLPIGPKFTRYSIRYPICNGQFNDSSPAYTSPQQLLGDLYELIMYGLEQLEVKEPLKSLKAIFVIPDLYDKMYVETWLSLLLRLVGFGKVAILQEAVSATFGAGASSACVVDVGAQTTTVTCVDEGLVINDSRIILNYGGDHVTQALTKMLLQSNFPYRGLDLSSRNDDYELAQQLKNDYATFQDADIAVQLYHFYKRKPFESTQKYQFKVFDEVMLAPLALFYPKAFQLDPLSKDRKRLFAPSVDQYSGKTNNPYSKAQENMINNIAYADLADDQLLVQLGDERSRIKQGNPYSKPKPTKTSTIENSSYLVEQPLEKAIIESITNAGIATDFAKTKKFYDNLLIVGGGLATISGYDLVLSDRINIWRPKFLSSSSMDEIMDYVAGERKKIEGHRKQLIDEYKEKKRTNAEQALEDIELDDAELDEIDAATQIEIDLDTVDAMCDRGSVNQVNVLPPPREIDPQVLTWKGSSVYARLKVVNEMWVSQEDWDLLESRCLYYKSLFNY</sequence>
<evidence type="ECO:0000313" key="3">
    <source>
        <dbReference type="EMBL" id="EDK38690.2"/>
    </source>
</evidence>
<dbReference type="EMBL" id="CH408157">
    <property type="protein sequence ID" value="EDK38690.2"/>
    <property type="molecule type" value="Genomic_DNA"/>
</dbReference>
<evidence type="ECO:0000256" key="1">
    <source>
        <dbReference type="RuleBase" id="RU000487"/>
    </source>
</evidence>
<dbReference type="GO" id="GO:0031011">
    <property type="term" value="C:Ino80 complex"/>
    <property type="evidence" value="ECO:0007669"/>
    <property type="project" value="EnsemblFungi"/>
</dbReference>
<name>A5DHN7_PICGU</name>
<feature type="region of interest" description="Disordered" evidence="2">
    <location>
        <begin position="266"/>
        <end position="286"/>
    </location>
</feature>
<dbReference type="Gene3D" id="3.30.420.580">
    <property type="match status" value="1"/>
</dbReference>
<dbReference type="Gene3D" id="3.90.640.10">
    <property type="entry name" value="Actin, Chain A, domain 4"/>
    <property type="match status" value="1"/>
</dbReference>